<dbReference type="SMART" id="SM00054">
    <property type="entry name" value="EFh"/>
    <property type="match status" value="3"/>
</dbReference>
<keyword evidence="6" id="KW-1185">Reference proteome</keyword>
<keyword evidence="1" id="KW-0677">Repeat</keyword>
<feature type="domain" description="EF-hand" evidence="4">
    <location>
        <begin position="23"/>
        <end position="58"/>
    </location>
</feature>
<dbReference type="CDD" id="cd00051">
    <property type="entry name" value="EFh"/>
    <property type="match status" value="1"/>
</dbReference>
<evidence type="ECO:0000313" key="6">
    <source>
        <dbReference type="Proteomes" id="UP001195483"/>
    </source>
</evidence>
<dbReference type="GO" id="GO:0005509">
    <property type="term" value="F:calcium ion binding"/>
    <property type="evidence" value="ECO:0007669"/>
    <property type="project" value="InterPro"/>
</dbReference>
<reference evidence="5" key="3">
    <citation type="submission" date="2023-05" db="EMBL/GenBank/DDBJ databases">
        <authorList>
            <person name="Smith C.H."/>
        </authorList>
    </citation>
    <scope>NUCLEOTIDE SEQUENCE</scope>
    <source>
        <strain evidence="5">CHS0354</strain>
        <tissue evidence="5">Mantle</tissue>
    </source>
</reference>
<evidence type="ECO:0000313" key="5">
    <source>
        <dbReference type="EMBL" id="KAK3591545.1"/>
    </source>
</evidence>
<comment type="caution">
    <text evidence="5">The sequence shown here is derived from an EMBL/GenBank/DDBJ whole genome shotgun (WGS) entry which is preliminary data.</text>
</comment>
<gene>
    <name evidence="5" type="ORF">CHS0354_041590</name>
</gene>
<dbReference type="InterPro" id="IPR011992">
    <property type="entry name" value="EF-hand-dom_pair"/>
</dbReference>
<evidence type="ECO:0000256" key="1">
    <source>
        <dbReference type="ARBA" id="ARBA00022737"/>
    </source>
</evidence>
<keyword evidence="2" id="KW-0106">Calcium</keyword>
<feature type="domain" description="EF-hand" evidence="4">
    <location>
        <begin position="101"/>
        <end position="136"/>
    </location>
</feature>
<dbReference type="PANTHER" id="PTHR23050">
    <property type="entry name" value="CALCIUM BINDING PROTEIN"/>
    <property type="match status" value="1"/>
</dbReference>
<dbReference type="Pfam" id="PF13499">
    <property type="entry name" value="EF-hand_7"/>
    <property type="match status" value="1"/>
</dbReference>
<organism evidence="5 6">
    <name type="scientific">Potamilus streckersoni</name>
    <dbReference type="NCBI Taxonomy" id="2493646"/>
    <lineage>
        <taxon>Eukaryota</taxon>
        <taxon>Metazoa</taxon>
        <taxon>Spiralia</taxon>
        <taxon>Lophotrochozoa</taxon>
        <taxon>Mollusca</taxon>
        <taxon>Bivalvia</taxon>
        <taxon>Autobranchia</taxon>
        <taxon>Heteroconchia</taxon>
        <taxon>Palaeoheterodonta</taxon>
        <taxon>Unionida</taxon>
        <taxon>Unionoidea</taxon>
        <taxon>Unionidae</taxon>
        <taxon>Ambleminae</taxon>
        <taxon>Lampsilini</taxon>
        <taxon>Potamilus</taxon>
    </lineage>
</organism>
<dbReference type="InterPro" id="IPR050145">
    <property type="entry name" value="Centrin_CML-like"/>
</dbReference>
<dbReference type="FunFam" id="1.10.238.10:FF:000001">
    <property type="entry name" value="Calmodulin 1"/>
    <property type="match status" value="1"/>
</dbReference>
<protein>
    <recommendedName>
        <fullName evidence="4">EF-hand domain-containing protein</fullName>
    </recommendedName>
</protein>
<dbReference type="InterPro" id="IPR018247">
    <property type="entry name" value="EF_Hand_1_Ca_BS"/>
</dbReference>
<feature type="domain" description="EF-hand" evidence="4">
    <location>
        <begin position="137"/>
        <end position="172"/>
    </location>
</feature>
<dbReference type="AlphaFoldDB" id="A0AAE0SGC5"/>
<dbReference type="Proteomes" id="UP001195483">
    <property type="component" value="Unassembled WGS sequence"/>
</dbReference>
<dbReference type="Gene3D" id="1.10.238.10">
    <property type="entry name" value="EF-hand"/>
    <property type="match status" value="1"/>
</dbReference>
<dbReference type="SUPFAM" id="SSF47473">
    <property type="entry name" value="EF-hand"/>
    <property type="match status" value="1"/>
</dbReference>
<reference evidence="5" key="1">
    <citation type="journal article" date="2021" name="Genome Biol. Evol.">
        <title>A High-Quality Reference Genome for a Parasitic Bivalve with Doubly Uniparental Inheritance (Bivalvia: Unionida).</title>
        <authorList>
            <person name="Smith C.H."/>
        </authorList>
    </citation>
    <scope>NUCLEOTIDE SEQUENCE</scope>
    <source>
        <strain evidence="5">CHS0354</strain>
    </source>
</reference>
<accession>A0AAE0SGC5</accession>
<evidence type="ECO:0000259" key="4">
    <source>
        <dbReference type="PROSITE" id="PS50222"/>
    </source>
</evidence>
<keyword evidence="3" id="KW-0514">Muscle protein</keyword>
<dbReference type="InterPro" id="IPR002048">
    <property type="entry name" value="EF_hand_dom"/>
</dbReference>
<evidence type="ECO:0000256" key="3">
    <source>
        <dbReference type="ARBA" id="ARBA00023179"/>
    </source>
</evidence>
<dbReference type="EMBL" id="JAEAOA010002348">
    <property type="protein sequence ID" value="KAK3591545.1"/>
    <property type="molecule type" value="Genomic_DNA"/>
</dbReference>
<sequence length="174" mass="20107">MTYLGFCLGADGYSLLPRKLTKEDEILLSRIFDTADEGGKGYLNRKDLKVAFVELFGYKPTKMEMNQLLEKYGDKYDPSNCKVLSKQQFMASMMEKMVKRDEDEEIRQTFLAFDMQCHGFLTVEDLKKVFSQVAPSLPAQSVHSAFRELDRDGDGRISYKDFDFMMKYNAADHI</sequence>
<name>A0AAE0SGC5_9BIVA</name>
<evidence type="ECO:0000256" key="2">
    <source>
        <dbReference type="ARBA" id="ARBA00022837"/>
    </source>
</evidence>
<proteinExistence type="predicted"/>
<dbReference type="PROSITE" id="PS50222">
    <property type="entry name" value="EF_HAND_2"/>
    <property type="match status" value="3"/>
</dbReference>
<dbReference type="PROSITE" id="PS00018">
    <property type="entry name" value="EF_HAND_1"/>
    <property type="match status" value="1"/>
</dbReference>
<reference evidence="5" key="2">
    <citation type="journal article" date="2021" name="Genome Biol. Evol.">
        <title>Developing a high-quality reference genome for a parasitic bivalve with doubly uniparental inheritance (Bivalvia: Unionida).</title>
        <authorList>
            <person name="Smith C.H."/>
        </authorList>
    </citation>
    <scope>NUCLEOTIDE SEQUENCE</scope>
    <source>
        <strain evidence="5">CHS0354</strain>
        <tissue evidence="5">Mantle</tissue>
    </source>
</reference>